<dbReference type="RefSeq" id="WP_220192092.1">
    <property type="nucleotide sequence ID" value="NZ_BNJF01000001.1"/>
</dbReference>
<reference evidence="2" key="1">
    <citation type="submission" date="2020-10" db="EMBL/GenBank/DDBJ databases">
        <title>Taxonomic study of unclassified bacteria belonging to the class Ktedonobacteria.</title>
        <authorList>
            <person name="Yabe S."/>
            <person name="Wang C.M."/>
            <person name="Zheng Y."/>
            <person name="Sakai Y."/>
            <person name="Cavaletti L."/>
            <person name="Monciardini P."/>
            <person name="Donadio S."/>
        </authorList>
    </citation>
    <scope>NUCLEOTIDE SEQUENCE</scope>
    <source>
        <strain evidence="2">SOSP1-1</strain>
    </source>
</reference>
<dbReference type="InterPro" id="IPR016181">
    <property type="entry name" value="Acyl_CoA_acyltransferase"/>
</dbReference>
<dbReference type="AlphaFoldDB" id="A0A8J3HX97"/>
<evidence type="ECO:0000313" key="3">
    <source>
        <dbReference type="Proteomes" id="UP000612362"/>
    </source>
</evidence>
<evidence type="ECO:0000259" key="1">
    <source>
        <dbReference type="PROSITE" id="PS51186"/>
    </source>
</evidence>
<dbReference type="GO" id="GO:0016747">
    <property type="term" value="F:acyltransferase activity, transferring groups other than amino-acyl groups"/>
    <property type="evidence" value="ECO:0007669"/>
    <property type="project" value="InterPro"/>
</dbReference>
<keyword evidence="3" id="KW-1185">Reference proteome</keyword>
<dbReference type="EMBL" id="BNJF01000001">
    <property type="protein sequence ID" value="GHO42563.1"/>
    <property type="molecule type" value="Genomic_DNA"/>
</dbReference>
<gene>
    <name evidence="2" type="ORF">KSX_07260</name>
</gene>
<dbReference type="Gene3D" id="3.40.630.30">
    <property type="match status" value="1"/>
</dbReference>
<dbReference type="InterPro" id="IPR000182">
    <property type="entry name" value="GNAT_dom"/>
</dbReference>
<dbReference type="PROSITE" id="PS51186">
    <property type="entry name" value="GNAT"/>
    <property type="match status" value="1"/>
</dbReference>
<accession>A0A8J3HX97</accession>
<sequence>MRIRHLRYDDIPEIVGVQQESARVDGTVVQGDGELEAWLRDEQVNALANGFVITDDDDELSTWSQAGTLEGITGEIIAYTVVCLERDEKGYHFICRGTVTPSQRRRRAGRLLLVGALNRAREQAFEFEFEAEQEGLPLYFEVLLPSGDMGATHLAALCELEITSEPAPQGLQLYSRTL</sequence>
<name>A0A8J3HX97_9CHLR</name>
<dbReference type="Proteomes" id="UP000612362">
    <property type="component" value="Unassembled WGS sequence"/>
</dbReference>
<dbReference type="SUPFAM" id="SSF55729">
    <property type="entry name" value="Acyl-CoA N-acyltransferases (Nat)"/>
    <property type="match status" value="1"/>
</dbReference>
<evidence type="ECO:0000313" key="2">
    <source>
        <dbReference type="EMBL" id="GHO42563.1"/>
    </source>
</evidence>
<proteinExistence type="predicted"/>
<organism evidence="2 3">
    <name type="scientific">Ktedonospora formicarum</name>
    <dbReference type="NCBI Taxonomy" id="2778364"/>
    <lineage>
        <taxon>Bacteria</taxon>
        <taxon>Bacillati</taxon>
        <taxon>Chloroflexota</taxon>
        <taxon>Ktedonobacteria</taxon>
        <taxon>Ktedonobacterales</taxon>
        <taxon>Ktedonobacteraceae</taxon>
        <taxon>Ktedonospora</taxon>
    </lineage>
</organism>
<protein>
    <recommendedName>
        <fullName evidence="1">N-acetyltransferase domain-containing protein</fullName>
    </recommendedName>
</protein>
<comment type="caution">
    <text evidence="2">The sequence shown here is derived from an EMBL/GenBank/DDBJ whole genome shotgun (WGS) entry which is preliminary data.</text>
</comment>
<feature type="domain" description="N-acetyltransferase" evidence="1">
    <location>
        <begin position="1"/>
        <end position="161"/>
    </location>
</feature>